<feature type="domain" description="Reverse transcriptase zinc-binding" evidence="2">
    <location>
        <begin position="192"/>
        <end position="276"/>
    </location>
</feature>
<sequence>MPTYFLSLLTIPISIALRLEKLMRDFLWKGSVNASGINLVAWRVLCLPNKGGGLGVRDLGLFNKALLRKWIWRSLEGYYEGVGGFMSTRIIPARELGNGGRTHFWHDEWCNQMPLRDKFPELFVLASYQEALVVDCLSPSPVGDAWSPIFRRGAQDWELEVFEEFFRLIQEVHPRSQEMDKWRWKKQGKGSFKVSTFYQSLMELGDPTFPWKEVWVNRVPSKVCFFGWAAVKGEILTIDNLRRRRRIVTEWCYMCKGNAETTDHLLIHYQVASELWSLVLSIFGVQWVMHVSVRELFACWSQAGCRGSRRIAWRAVPYVCFGVFRVKGICVRSRT</sequence>
<evidence type="ECO:0000313" key="4">
    <source>
        <dbReference type="Proteomes" id="UP000585474"/>
    </source>
</evidence>
<comment type="caution">
    <text evidence="3">The sequence shown here is derived from an EMBL/GenBank/DDBJ whole genome shotgun (WGS) entry which is preliminary data.</text>
</comment>
<evidence type="ECO:0000313" key="3">
    <source>
        <dbReference type="EMBL" id="GFZ17762.1"/>
    </source>
</evidence>
<proteinExistence type="predicted"/>
<evidence type="ECO:0000259" key="2">
    <source>
        <dbReference type="Pfam" id="PF13966"/>
    </source>
</evidence>
<evidence type="ECO:0000256" key="1">
    <source>
        <dbReference type="SAM" id="SignalP"/>
    </source>
</evidence>
<organism evidence="3 4">
    <name type="scientific">Actinidia rufa</name>
    <dbReference type="NCBI Taxonomy" id="165716"/>
    <lineage>
        <taxon>Eukaryota</taxon>
        <taxon>Viridiplantae</taxon>
        <taxon>Streptophyta</taxon>
        <taxon>Embryophyta</taxon>
        <taxon>Tracheophyta</taxon>
        <taxon>Spermatophyta</taxon>
        <taxon>Magnoliopsida</taxon>
        <taxon>eudicotyledons</taxon>
        <taxon>Gunneridae</taxon>
        <taxon>Pentapetalae</taxon>
        <taxon>asterids</taxon>
        <taxon>Ericales</taxon>
        <taxon>Actinidiaceae</taxon>
        <taxon>Actinidia</taxon>
    </lineage>
</organism>
<feature type="signal peptide" evidence="1">
    <location>
        <begin position="1"/>
        <end position="16"/>
    </location>
</feature>
<dbReference type="PANTHER" id="PTHR36617">
    <property type="entry name" value="PROTEIN, PUTATIVE-RELATED"/>
    <property type="match status" value="1"/>
</dbReference>
<reference evidence="3 4" key="1">
    <citation type="submission" date="2019-07" db="EMBL/GenBank/DDBJ databases">
        <title>De Novo Assembly of kiwifruit Actinidia rufa.</title>
        <authorList>
            <person name="Sugita-Konishi S."/>
            <person name="Sato K."/>
            <person name="Mori E."/>
            <person name="Abe Y."/>
            <person name="Kisaki G."/>
            <person name="Hamano K."/>
            <person name="Suezawa K."/>
            <person name="Otani M."/>
            <person name="Fukuda T."/>
            <person name="Manabe T."/>
            <person name="Gomi K."/>
            <person name="Tabuchi M."/>
            <person name="Akimitsu K."/>
            <person name="Kataoka I."/>
        </authorList>
    </citation>
    <scope>NUCLEOTIDE SEQUENCE [LARGE SCALE GENOMIC DNA]</scope>
    <source>
        <strain evidence="4">cv. Fuchu</strain>
    </source>
</reference>
<protein>
    <recommendedName>
        <fullName evidence="2">Reverse transcriptase zinc-binding domain-containing protein</fullName>
    </recommendedName>
</protein>
<keyword evidence="1" id="KW-0732">Signal</keyword>
<feature type="chain" id="PRO_5029598498" description="Reverse transcriptase zinc-binding domain-containing protein" evidence="1">
    <location>
        <begin position="17"/>
        <end position="335"/>
    </location>
</feature>
<dbReference type="Pfam" id="PF13966">
    <property type="entry name" value="zf-RVT"/>
    <property type="match status" value="1"/>
</dbReference>
<dbReference type="OrthoDB" id="1938625at2759"/>
<dbReference type="Proteomes" id="UP000585474">
    <property type="component" value="Unassembled WGS sequence"/>
</dbReference>
<accession>A0A7J0H3Z3</accession>
<dbReference type="EMBL" id="BJWL01000026">
    <property type="protein sequence ID" value="GFZ17762.1"/>
    <property type="molecule type" value="Genomic_DNA"/>
</dbReference>
<keyword evidence="4" id="KW-1185">Reference proteome</keyword>
<dbReference type="AlphaFoldDB" id="A0A7J0H3Z3"/>
<gene>
    <name evidence="3" type="ORF">Acr_26g0010320</name>
</gene>
<name>A0A7J0H3Z3_9ERIC</name>
<dbReference type="PANTHER" id="PTHR36617:SF15">
    <property type="entry name" value="REVERSE TRANSCRIPTASE ZINC-BINDING DOMAIN-CONTAINING PROTEIN"/>
    <property type="match status" value="1"/>
</dbReference>
<dbReference type="InterPro" id="IPR026960">
    <property type="entry name" value="RVT-Znf"/>
</dbReference>